<keyword evidence="3" id="KW-0808">Transferase</keyword>
<dbReference type="InterPro" id="IPR004835">
    <property type="entry name" value="Chitin_synth"/>
</dbReference>
<dbReference type="GO" id="GO:0004100">
    <property type="term" value="F:chitin synthase activity"/>
    <property type="evidence" value="ECO:0007669"/>
    <property type="project" value="InterPro"/>
</dbReference>
<keyword evidence="7" id="KW-1133">Transmembrane helix</keyword>
<comment type="subcellular location">
    <subcellularLocation>
        <location evidence="1">Cell membrane</location>
        <topology evidence="1">Multi-pass membrane protein</topology>
    </subcellularLocation>
</comment>
<evidence type="ECO:0000256" key="4">
    <source>
        <dbReference type="ARBA" id="ARBA00022692"/>
    </source>
</evidence>
<evidence type="ECO:0000256" key="1">
    <source>
        <dbReference type="ARBA" id="ARBA00004651"/>
    </source>
</evidence>
<comment type="caution">
    <text evidence="9">The sequence shown here is derived from an EMBL/GenBank/DDBJ whole genome shotgun (WGS) entry which is preliminary data.</text>
</comment>
<dbReference type="PANTHER" id="PTHR22914:SF13">
    <property type="entry name" value="CHITIN SYNTHASE"/>
    <property type="match status" value="1"/>
</dbReference>
<evidence type="ECO:0000256" key="2">
    <source>
        <dbReference type="ARBA" id="ARBA00022475"/>
    </source>
</evidence>
<keyword evidence="2" id="KW-1003">Cell membrane</keyword>
<name>A0A9W8BEW2_9FUNG</name>
<dbReference type="OrthoDB" id="370884at2759"/>
<reference evidence="9" key="1">
    <citation type="submission" date="2022-07" db="EMBL/GenBank/DDBJ databases">
        <title>Phylogenomic reconstructions and comparative analyses of Kickxellomycotina fungi.</title>
        <authorList>
            <person name="Reynolds N.K."/>
            <person name="Stajich J.E."/>
            <person name="Barry K."/>
            <person name="Grigoriev I.V."/>
            <person name="Crous P."/>
            <person name="Smith M.E."/>
        </authorList>
    </citation>
    <scope>NUCLEOTIDE SEQUENCE</scope>
    <source>
        <strain evidence="9">IMI 214461</strain>
    </source>
</reference>
<dbReference type="Proteomes" id="UP001150907">
    <property type="component" value="Unassembled WGS sequence"/>
</dbReference>
<evidence type="ECO:0000256" key="3">
    <source>
        <dbReference type="ARBA" id="ARBA00022679"/>
    </source>
</evidence>
<dbReference type="GO" id="GO:0030428">
    <property type="term" value="C:cell septum"/>
    <property type="evidence" value="ECO:0007669"/>
    <property type="project" value="TreeGrafter"/>
</dbReference>
<dbReference type="InterPro" id="IPR014876">
    <property type="entry name" value="DEK_C"/>
</dbReference>
<sequence>MPTTLFYFAYLVYVAVTGLADVGYISLILIAAIYGVQAIIFILRREWQHIGWMFIYLLAYPLWSFVLPVYSFWHFDDFSWGNTRVVVGDGKRKLIIRDDKPFDPASIPQRRWIEYEVELTAAGVLNAPPPNMNPHAGTLSREEERMSLYSRQSAAALNQLRIGSVYGGYPSAPSVIAVSQGGQYVLSRPGTPTNMAQVPNGIDHRHSMAVLSSNQMGTYSSPYAMMASSLSSPSMVNPDGSAAIGNNLLSVYHAPTARSPSPVHMATGRPHTIVTTGVPPAGGHAVQPGSIADYVMPSGTPETAHQQRPMSSYVSPAASGVDYIRQSSIQPMGEELPVDLQIIEATRRILATSDLTMTTKKKIRQQLAFEFNADLSSRKDFISDIIDRMLSGTM</sequence>
<evidence type="ECO:0000313" key="9">
    <source>
        <dbReference type="EMBL" id="KAJ2000785.1"/>
    </source>
</evidence>
<evidence type="ECO:0000256" key="5">
    <source>
        <dbReference type="ARBA" id="ARBA00023136"/>
    </source>
</evidence>
<dbReference type="GO" id="GO:0031505">
    <property type="term" value="P:fungal-type cell wall organization"/>
    <property type="evidence" value="ECO:0007669"/>
    <property type="project" value="TreeGrafter"/>
</dbReference>
<evidence type="ECO:0000256" key="6">
    <source>
        <dbReference type="ARBA" id="ARBA00023180"/>
    </source>
</evidence>
<evidence type="ECO:0000313" key="10">
    <source>
        <dbReference type="Proteomes" id="UP001150907"/>
    </source>
</evidence>
<dbReference type="EMBL" id="JANBQF010000485">
    <property type="protein sequence ID" value="KAJ2000785.1"/>
    <property type="molecule type" value="Genomic_DNA"/>
</dbReference>
<dbReference type="PANTHER" id="PTHR22914">
    <property type="entry name" value="CHITIN SYNTHASE"/>
    <property type="match status" value="1"/>
</dbReference>
<dbReference type="GO" id="GO:0005886">
    <property type="term" value="C:plasma membrane"/>
    <property type="evidence" value="ECO:0007669"/>
    <property type="project" value="UniProtKB-SubCell"/>
</dbReference>
<dbReference type="AlphaFoldDB" id="A0A9W8BEW2"/>
<feature type="transmembrane region" description="Helical" evidence="7">
    <location>
        <begin position="22"/>
        <end position="43"/>
    </location>
</feature>
<keyword evidence="6" id="KW-0325">Glycoprotein</keyword>
<dbReference type="Pfam" id="PF08766">
    <property type="entry name" value="DEK_C"/>
    <property type="match status" value="1"/>
</dbReference>
<organism evidence="9 10">
    <name type="scientific">Coemansia thaxteri</name>
    <dbReference type="NCBI Taxonomy" id="2663907"/>
    <lineage>
        <taxon>Eukaryota</taxon>
        <taxon>Fungi</taxon>
        <taxon>Fungi incertae sedis</taxon>
        <taxon>Zoopagomycota</taxon>
        <taxon>Kickxellomycotina</taxon>
        <taxon>Kickxellomycetes</taxon>
        <taxon>Kickxellales</taxon>
        <taxon>Kickxellaceae</taxon>
        <taxon>Coemansia</taxon>
    </lineage>
</organism>
<gene>
    <name evidence="9" type="ORF">H4R26_004455</name>
</gene>
<feature type="domain" description="DEK-C" evidence="8">
    <location>
        <begin position="336"/>
        <end position="391"/>
    </location>
</feature>
<protein>
    <recommendedName>
        <fullName evidence="8">DEK-C domain-containing protein</fullName>
    </recommendedName>
</protein>
<accession>A0A9W8BEW2</accession>
<dbReference type="Pfam" id="PF03142">
    <property type="entry name" value="Chitin_synth_2"/>
    <property type="match status" value="1"/>
</dbReference>
<dbReference type="Gene3D" id="1.10.10.60">
    <property type="entry name" value="Homeodomain-like"/>
    <property type="match status" value="1"/>
</dbReference>
<keyword evidence="5 7" id="KW-0472">Membrane</keyword>
<dbReference type="PROSITE" id="PS51998">
    <property type="entry name" value="DEK_C"/>
    <property type="match status" value="1"/>
</dbReference>
<feature type="transmembrane region" description="Helical" evidence="7">
    <location>
        <begin position="50"/>
        <end position="73"/>
    </location>
</feature>
<evidence type="ECO:0000256" key="7">
    <source>
        <dbReference type="SAM" id="Phobius"/>
    </source>
</evidence>
<dbReference type="GO" id="GO:0006031">
    <property type="term" value="P:chitin biosynthetic process"/>
    <property type="evidence" value="ECO:0007669"/>
    <property type="project" value="TreeGrafter"/>
</dbReference>
<keyword evidence="10" id="KW-1185">Reference proteome</keyword>
<dbReference type="SUPFAM" id="SSF109715">
    <property type="entry name" value="DEK C-terminal domain"/>
    <property type="match status" value="1"/>
</dbReference>
<keyword evidence="4 7" id="KW-0812">Transmembrane</keyword>
<proteinExistence type="predicted"/>
<evidence type="ECO:0000259" key="8">
    <source>
        <dbReference type="PROSITE" id="PS51998"/>
    </source>
</evidence>